<evidence type="ECO:0000256" key="3">
    <source>
        <dbReference type="ARBA" id="ARBA00023125"/>
    </source>
</evidence>
<keyword evidence="2" id="KW-0805">Transcription regulation</keyword>
<dbReference type="SUPFAM" id="SSF46955">
    <property type="entry name" value="Putative DNA-binding domain"/>
    <property type="match status" value="2"/>
</dbReference>
<comment type="caution">
    <text evidence="6">The sequence shown here is derived from an EMBL/GenBank/DDBJ whole genome shotgun (WGS) entry which is preliminary data.</text>
</comment>
<name>A0ABS4FC36_9BACL</name>
<evidence type="ECO:0000256" key="2">
    <source>
        <dbReference type="ARBA" id="ARBA00023015"/>
    </source>
</evidence>
<keyword evidence="1" id="KW-0678">Repressor</keyword>
<dbReference type="Gene3D" id="1.10.1660.10">
    <property type="match status" value="2"/>
</dbReference>
<evidence type="ECO:0000256" key="1">
    <source>
        <dbReference type="ARBA" id="ARBA00022491"/>
    </source>
</evidence>
<proteinExistence type="predicted"/>
<dbReference type="Pfam" id="PF13411">
    <property type="entry name" value="MerR_1"/>
    <property type="match status" value="1"/>
</dbReference>
<dbReference type="Pfam" id="PF00376">
    <property type="entry name" value="MerR"/>
    <property type="match status" value="1"/>
</dbReference>
<dbReference type="InterPro" id="IPR000551">
    <property type="entry name" value="MerR-type_HTH_dom"/>
</dbReference>
<reference evidence="6 7" key="1">
    <citation type="submission" date="2021-03" db="EMBL/GenBank/DDBJ databases">
        <title>Genomic Encyclopedia of Type Strains, Phase IV (KMG-IV): sequencing the most valuable type-strain genomes for metagenomic binning, comparative biology and taxonomic classification.</title>
        <authorList>
            <person name="Goeker M."/>
        </authorList>
    </citation>
    <scope>NUCLEOTIDE SEQUENCE [LARGE SCALE GENOMIC DNA]</scope>
    <source>
        <strain evidence="6 7">DSM 15596</strain>
    </source>
</reference>
<dbReference type="PROSITE" id="PS50937">
    <property type="entry name" value="HTH_MERR_2"/>
    <property type="match status" value="2"/>
</dbReference>
<evidence type="ECO:0000313" key="6">
    <source>
        <dbReference type="EMBL" id="MBP1893814.1"/>
    </source>
</evidence>
<dbReference type="GO" id="GO:0003677">
    <property type="term" value="F:DNA binding"/>
    <property type="evidence" value="ECO:0007669"/>
    <property type="project" value="UniProtKB-KW"/>
</dbReference>
<dbReference type="GeneID" id="95404885"/>
<dbReference type="InterPro" id="IPR047057">
    <property type="entry name" value="MerR_fam"/>
</dbReference>
<sequence>MRIFAKGGDHMGFRPKKLAEKYGLSSNTLRNYEAKGLMPPADRSSNGYRMYTERHEAFLACIQAMTAAFGMEVTSQVMHCLRRNELDDALWIVRDREVMLHREKANLDQLIRELKSYSEGSRAHDINHHFSIHEVSRRTGASKSAIRYWEQCGLFTTERDPDNDYRFYHEAHLFKIRLIQVLQSAVYSEETVNLKQSVARLDLENIEDSMKVSDRIQVHLNKTIKLQMRALYFLYRLIETIDNSETTAADH</sequence>
<dbReference type="RefSeq" id="WP_244152642.1">
    <property type="nucleotide sequence ID" value="NZ_CP139098.1"/>
</dbReference>
<dbReference type="InterPro" id="IPR009061">
    <property type="entry name" value="DNA-bd_dom_put_sf"/>
</dbReference>
<dbReference type="SMART" id="SM00422">
    <property type="entry name" value="HTH_MERR"/>
    <property type="match status" value="2"/>
</dbReference>
<dbReference type="CDD" id="cd00592">
    <property type="entry name" value="HTH_MerR-like"/>
    <property type="match status" value="1"/>
</dbReference>
<feature type="domain" description="HTH merR-type" evidence="5">
    <location>
        <begin position="12"/>
        <end position="80"/>
    </location>
</feature>
<keyword evidence="3 6" id="KW-0238">DNA-binding</keyword>
<evidence type="ECO:0000313" key="7">
    <source>
        <dbReference type="Proteomes" id="UP000706926"/>
    </source>
</evidence>
<evidence type="ECO:0000259" key="5">
    <source>
        <dbReference type="PROSITE" id="PS50937"/>
    </source>
</evidence>
<keyword evidence="7" id="KW-1185">Reference proteome</keyword>
<feature type="domain" description="HTH merR-type" evidence="5">
    <location>
        <begin position="129"/>
        <end position="183"/>
    </location>
</feature>
<dbReference type="PANTHER" id="PTHR30204">
    <property type="entry name" value="REDOX-CYCLING DRUG-SENSING TRANSCRIPTIONAL ACTIVATOR SOXR"/>
    <property type="match status" value="1"/>
</dbReference>
<dbReference type="EMBL" id="JAGGKI010000006">
    <property type="protein sequence ID" value="MBP1893814.1"/>
    <property type="molecule type" value="Genomic_DNA"/>
</dbReference>
<gene>
    <name evidence="6" type="ORF">J2Z18_002917</name>
</gene>
<organism evidence="6 7">
    <name type="scientific">Paenibacillus lactis</name>
    <dbReference type="NCBI Taxonomy" id="228574"/>
    <lineage>
        <taxon>Bacteria</taxon>
        <taxon>Bacillati</taxon>
        <taxon>Bacillota</taxon>
        <taxon>Bacilli</taxon>
        <taxon>Bacillales</taxon>
        <taxon>Paenibacillaceae</taxon>
        <taxon>Paenibacillus</taxon>
    </lineage>
</organism>
<protein>
    <submittedName>
        <fullName evidence="6">DNA-binding transcriptional MerR regulator</fullName>
    </submittedName>
</protein>
<keyword evidence="4" id="KW-0804">Transcription</keyword>
<accession>A0ABS4FC36</accession>
<dbReference type="PANTHER" id="PTHR30204:SF69">
    <property type="entry name" value="MERR-FAMILY TRANSCRIPTIONAL REGULATOR"/>
    <property type="match status" value="1"/>
</dbReference>
<evidence type="ECO:0000256" key="4">
    <source>
        <dbReference type="ARBA" id="ARBA00023163"/>
    </source>
</evidence>
<dbReference type="Proteomes" id="UP000706926">
    <property type="component" value="Unassembled WGS sequence"/>
</dbReference>